<evidence type="ECO:0000256" key="3">
    <source>
        <dbReference type="ARBA" id="ARBA00011165"/>
    </source>
</evidence>
<keyword evidence="6" id="KW-0119">Carbohydrate metabolism</keyword>
<dbReference type="InterPro" id="IPR010720">
    <property type="entry name" value="Alpha-L-AF_C"/>
</dbReference>
<dbReference type="Gene3D" id="2.60.40.1180">
    <property type="entry name" value="Golgi alpha-mannosidase II"/>
    <property type="match status" value="1"/>
</dbReference>
<dbReference type="Pfam" id="PF22848">
    <property type="entry name" value="ASD1_dom"/>
    <property type="match status" value="1"/>
</dbReference>
<protein>
    <recommendedName>
        <fullName evidence="4">non-reducing end alpha-L-arabinofuranosidase</fullName>
        <ecNumber evidence="4">3.2.1.55</ecNumber>
    </recommendedName>
</protein>
<dbReference type="AlphaFoldDB" id="A0A4Y9S962"/>
<proteinExistence type="inferred from homology"/>
<evidence type="ECO:0000313" key="11">
    <source>
        <dbReference type="Proteomes" id="UP000297729"/>
    </source>
</evidence>
<evidence type="ECO:0000256" key="1">
    <source>
        <dbReference type="ARBA" id="ARBA00001462"/>
    </source>
</evidence>
<organism evidence="10 11">
    <name type="scientific">Duganella callida</name>
    <dbReference type="NCBI Taxonomy" id="2561932"/>
    <lineage>
        <taxon>Bacteria</taxon>
        <taxon>Pseudomonadati</taxon>
        <taxon>Pseudomonadota</taxon>
        <taxon>Betaproteobacteria</taxon>
        <taxon>Burkholderiales</taxon>
        <taxon>Oxalobacteraceae</taxon>
        <taxon>Telluria group</taxon>
        <taxon>Duganella</taxon>
    </lineage>
</organism>
<dbReference type="InterPro" id="IPR013780">
    <property type="entry name" value="Glyco_hydro_b"/>
</dbReference>
<evidence type="ECO:0000256" key="2">
    <source>
        <dbReference type="ARBA" id="ARBA00007186"/>
    </source>
</evidence>
<feature type="domain" description="Alpha-L-arabinofuranosidase C-terminal" evidence="9">
    <location>
        <begin position="321"/>
        <end position="510"/>
    </location>
</feature>
<comment type="caution">
    <text evidence="10">The sequence shown here is derived from an EMBL/GenBank/DDBJ whole genome shotgun (WGS) entry which is preliminary data.</text>
</comment>
<keyword evidence="8" id="KW-0732">Signal</keyword>
<dbReference type="SUPFAM" id="SSF51011">
    <property type="entry name" value="Glycosyl hydrolase domain"/>
    <property type="match status" value="1"/>
</dbReference>
<dbReference type="Pfam" id="PF06964">
    <property type="entry name" value="Alpha-L-AF_C"/>
    <property type="match status" value="1"/>
</dbReference>
<feature type="signal peptide" evidence="8">
    <location>
        <begin position="1"/>
        <end position="21"/>
    </location>
</feature>
<dbReference type="GO" id="GO:0000272">
    <property type="term" value="P:polysaccharide catabolic process"/>
    <property type="evidence" value="ECO:0007669"/>
    <property type="project" value="TreeGrafter"/>
</dbReference>
<dbReference type="SMART" id="SM00813">
    <property type="entry name" value="Alpha-L-AF_C"/>
    <property type="match status" value="1"/>
</dbReference>
<dbReference type="InterPro" id="IPR017853">
    <property type="entry name" value="GH"/>
</dbReference>
<comment type="catalytic activity">
    <reaction evidence="1">
        <text>Hydrolysis of terminal non-reducing alpha-L-arabinofuranoside residues in alpha-L-arabinosides.</text>
        <dbReference type="EC" id="3.2.1.55"/>
    </reaction>
</comment>
<dbReference type="EMBL" id="SPVG01000227">
    <property type="protein sequence ID" value="TFW16655.1"/>
    <property type="molecule type" value="Genomic_DNA"/>
</dbReference>
<keyword evidence="11" id="KW-1185">Reference proteome</keyword>
<feature type="chain" id="PRO_5021447460" description="non-reducing end alpha-L-arabinofuranosidase" evidence="8">
    <location>
        <begin position="22"/>
        <end position="518"/>
    </location>
</feature>
<evidence type="ECO:0000256" key="4">
    <source>
        <dbReference type="ARBA" id="ARBA00012670"/>
    </source>
</evidence>
<dbReference type="OrthoDB" id="9758333at2"/>
<evidence type="ECO:0000256" key="7">
    <source>
        <dbReference type="ARBA" id="ARBA00023295"/>
    </source>
</evidence>
<accession>A0A4Y9S962</accession>
<keyword evidence="7" id="KW-0326">Glycosidase</keyword>
<dbReference type="Gene3D" id="3.20.20.80">
    <property type="entry name" value="Glycosidases"/>
    <property type="match status" value="1"/>
</dbReference>
<dbReference type="InterPro" id="IPR055235">
    <property type="entry name" value="ASD1_cat"/>
</dbReference>
<dbReference type="EC" id="3.2.1.55" evidence="4"/>
<reference evidence="10 11" key="1">
    <citation type="submission" date="2019-03" db="EMBL/GenBank/DDBJ databases">
        <title>Draft Genome Sequence of Duganella callidus sp. nov., a Novel Duganella Species Isolated from Cultivated Soil.</title>
        <authorList>
            <person name="Raths R."/>
            <person name="Peta V."/>
            <person name="Bucking H."/>
        </authorList>
    </citation>
    <scope>NUCLEOTIDE SEQUENCE [LARGE SCALE GENOMIC DNA]</scope>
    <source>
        <strain evidence="10 11">DN04</strain>
    </source>
</reference>
<dbReference type="Proteomes" id="UP000297729">
    <property type="component" value="Unassembled WGS sequence"/>
</dbReference>
<comment type="similarity">
    <text evidence="2">Belongs to the glycosyl hydrolase 51 family.</text>
</comment>
<dbReference type="GO" id="GO:0046373">
    <property type="term" value="P:L-arabinose metabolic process"/>
    <property type="evidence" value="ECO:0007669"/>
    <property type="project" value="InterPro"/>
</dbReference>
<sequence length="518" mass="56485">MNNPLILLAGLVLSAALSATAADRITVTIDPAADGPTISRHLFGQFAEHLGHGIYGGVWVGRDSPIPNTRGIRNDVVAALKAIQVPNVRWPGGCFADEYHWRNGIGPASQRRAGRNPNWGGVVEPNTFGTDEFMDFVGQIGADAYISANVGSGTRQEAAEWLEYLTAEQTALGDERAANGHKAPYKVAFWGIGNESWGCGGAMSAAHYLEELKMYSHFSRNYNPAQVMQQIAVGPDGAKTEYTETIMRAWAGKVWSWDIAGLSLHSYTLNGWPPSVKATGFGEPEYARFIQETLGMDDLIRKHGAIMDRYDPQKKVALVVDEWGAWLAPTPGTDPGFLMQQNSQRDAIVAALNLNIFARHAARVRMANIAQMVNVLQAMILTDQEKMVLTPTYHVFRMYVPFHDATLLPARFKPERYRYGKYAMPRVDAMAARDANGKLWVALTNIDYQRPVEIALAVSGRPAVAVSGQILAAPQADSVNTFAAPDTVTPQPLTASMVQGRPVLTLAPRSVAVVAVEQ</sequence>
<dbReference type="SUPFAM" id="SSF51445">
    <property type="entry name" value="(Trans)glycosidases"/>
    <property type="match status" value="1"/>
</dbReference>
<evidence type="ECO:0000256" key="8">
    <source>
        <dbReference type="SAM" id="SignalP"/>
    </source>
</evidence>
<evidence type="ECO:0000313" key="10">
    <source>
        <dbReference type="EMBL" id="TFW16655.1"/>
    </source>
</evidence>
<evidence type="ECO:0000259" key="9">
    <source>
        <dbReference type="SMART" id="SM00813"/>
    </source>
</evidence>
<evidence type="ECO:0000256" key="5">
    <source>
        <dbReference type="ARBA" id="ARBA00022801"/>
    </source>
</evidence>
<dbReference type="PANTHER" id="PTHR43576:SF2">
    <property type="entry name" value="INTRACELLULAR EXO-ALPHA-L-ARABINOFURANOSIDASE 2"/>
    <property type="match status" value="1"/>
</dbReference>
<dbReference type="RefSeq" id="WP_135203836.1">
    <property type="nucleotide sequence ID" value="NZ_SPVG01000227.1"/>
</dbReference>
<dbReference type="PANTHER" id="PTHR43576">
    <property type="entry name" value="ALPHA-L-ARABINOFURANOSIDASE C-RELATED"/>
    <property type="match status" value="1"/>
</dbReference>
<name>A0A4Y9S962_9BURK</name>
<dbReference type="GO" id="GO:0046556">
    <property type="term" value="F:alpha-L-arabinofuranosidase activity"/>
    <property type="evidence" value="ECO:0007669"/>
    <property type="project" value="UniProtKB-EC"/>
</dbReference>
<comment type="subunit">
    <text evidence="3">Homohexamer; trimer of dimers.</text>
</comment>
<keyword evidence="5" id="KW-0378">Hydrolase</keyword>
<gene>
    <name evidence="10" type="ORF">E4L98_22820</name>
</gene>
<evidence type="ECO:0000256" key="6">
    <source>
        <dbReference type="ARBA" id="ARBA00023277"/>
    </source>
</evidence>